<dbReference type="RefSeq" id="WP_394484770.1">
    <property type="nucleotide sequence ID" value="NZ_JBIGHV010000015.1"/>
</dbReference>
<evidence type="ECO:0000313" key="14">
    <source>
        <dbReference type="EMBL" id="MFG6433753.1"/>
    </source>
</evidence>
<evidence type="ECO:0000256" key="2">
    <source>
        <dbReference type="ARBA" id="ARBA00007405"/>
    </source>
</evidence>
<keyword evidence="5 11" id="KW-0547">Nucleotide-binding</keyword>
<proteinExistence type="inferred from homology"/>
<comment type="catalytic activity">
    <reaction evidence="10 11">
        <text>a 2'-deoxyribonucleoside 5'-diphosphate + [thioredoxin]-disulfide + H2O = a ribonucleoside 5'-diphosphate + [thioredoxin]-dithiol</text>
        <dbReference type="Rhea" id="RHEA:23252"/>
        <dbReference type="Rhea" id="RHEA-COMP:10698"/>
        <dbReference type="Rhea" id="RHEA-COMP:10700"/>
        <dbReference type="ChEBI" id="CHEBI:15377"/>
        <dbReference type="ChEBI" id="CHEBI:29950"/>
        <dbReference type="ChEBI" id="CHEBI:50058"/>
        <dbReference type="ChEBI" id="CHEBI:57930"/>
        <dbReference type="ChEBI" id="CHEBI:73316"/>
        <dbReference type="EC" id="1.17.4.1"/>
    </reaction>
</comment>
<evidence type="ECO:0000256" key="3">
    <source>
        <dbReference type="ARBA" id="ARBA00022628"/>
    </source>
</evidence>
<dbReference type="CDD" id="cd02888">
    <property type="entry name" value="RNR_II_dimer"/>
    <property type="match status" value="1"/>
</dbReference>
<name>A0ABW7FAV0_9BURK</name>
<comment type="caution">
    <text evidence="14">The sequence shown here is derived from an EMBL/GenBank/DDBJ whole genome shotgun (WGS) entry which is preliminary data.</text>
</comment>
<keyword evidence="6 11" id="KW-0560">Oxidoreductase</keyword>
<evidence type="ECO:0000256" key="7">
    <source>
        <dbReference type="ARBA" id="ARBA00023116"/>
    </source>
</evidence>
<feature type="domain" description="Ribonucleotide reductase large subunit N-terminal" evidence="12">
    <location>
        <begin position="27"/>
        <end position="93"/>
    </location>
</feature>
<dbReference type="Gene3D" id="3.20.70.20">
    <property type="match status" value="1"/>
</dbReference>
<keyword evidence="4 11" id="KW-0237">DNA synthesis</keyword>
<dbReference type="InterPro" id="IPR000788">
    <property type="entry name" value="RNR_lg_C"/>
</dbReference>
<evidence type="ECO:0000313" key="15">
    <source>
        <dbReference type="Proteomes" id="UP001606210"/>
    </source>
</evidence>
<keyword evidence="9 11" id="KW-0170">Cobalt</keyword>
<feature type="domain" description="Ribonucleotide reductase large subunit C-terminal" evidence="13">
    <location>
        <begin position="99"/>
        <end position="594"/>
    </location>
</feature>
<dbReference type="Pfam" id="PF02867">
    <property type="entry name" value="Ribonuc_red_lgC"/>
    <property type="match status" value="1"/>
</dbReference>
<evidence type="ECO:0000256" key="6">
    <source>
        <dbReference type="ARBA" id="ARBA00023002"/>
    </source>
</evidence>
<comment type="similarity">
    <text evidence="2 11">Belongs to the ribonucleoside diphosphate reductase class-2 family.</text>
</comment>
<evidence type="ECO:0000259" key="12">
    <source>
        <dbReference type="Pfam" id="PF00317"/>
    </source>
</evidence>
<dbReference type="InterPro" id="IPR013509">
    <property type="entry name" value="RNR_lsu_N"/>
</dbReference>
<evidence type="ECO:0000259" key="13">
    <source>
        <dbReference type="Pfam" id="PF02867"/>
    </source>
</evidence>
<comment type="cofactor">
    <cofactor evidence="1 11">
        <name>adenosylcob(III)alamin</name>
        <dbReference type="ChEBI" id="CHEBI:18408"/>
    </cofactor>
</comment>
<dbReference type="SUPFAM" id="SSF51998">
    <property type="entry name" value="PFL-like glycyl radical enzymes"/>
    <property type="match status" value="1"/>
</dbReference>
<accession>A0ABW7FAV0</accession>
<dbReference type="PANTHER" id="PTHR43371">
    <property type="entry name" value="VITAMIN B12-DEPENDENT RIBONUCLEOTIDE REDUCTASE"/>
    <property type="match status" value="1"/>
</dbReference>
<organism evidence="14 15">
    <name type="scientific">Pelomonas parva</name>
    <dbReference type="NCBI Taxonomy" id="3299032"/>
    <lineage>
        <taxon>Bacteria</taxon>
        <taxon>Pseudomonadati</taxon>
        <taxon>Pseudomonadota</taxon>
        <taxon>Betaproteobacteria</taxon>
        <taxon>Burkholderiales</taxon>
        <taxon>Sphaerotilaceae</taxon>
        <taxon>Roseateles</taxon>
    </lineage>
</organism>
<dbReference type="Proteomes" id="UP001606210">
    <property type="component" value="Unassembled WGS sequence"/>
</dbReference>
<protein>
    <recommendedName>
        <fullName evidence="11">Vitamin B12-dependent ribonucleotide reductase</fullName>
        <ecNumber evidence="11">1.17.4.1</ecNumber>
    </recommendedName>
</protein>
<evidence type="ECO:0000256" key="4">
    <source>
        <dbReference type="ARBA" id="ARBA00022634"/>
    </source>
</evidence>
<keyword evidence="7" id="KW-0215">Deoxyribonucleotide synthesis</keyword>
<dbReference type="NCBIfam" id="TIGR02504">
    <property type="entry name" value="NrdJ_Z"/>
    <property type="match status" value="1"/>
</dbReference>
<reference evidence="14 15" key="1">
    <citation type="submission" date="2024-08" db="EMBL/GenBank/DDBJ databases">
        <authorList>
            <person name="Lu H."/>
        </authorList>
    </citation>
    <scope>NUCLEOTIDE SEQUENCE [LARGE SCALE GENOMIC DNA]</scope>
    <source>
        <strain evidence="14 15">LYH14W</strain>
    </source>
</reference>
<evidence type="ECO:0000256" key="9">
    <source>
        <dbReference type="ARBA" id="ARBA00023285"/>
    </source>
</evidence>
<evidence type="ECO:0000256" key="11">
    <source>
        <dbReference type="RuleBase" id="RU364064"/>
    </source>
</evidence>
<evidence type="ECO:0000256" key="5">
    <source>
        <dbReference type="ARBA" id="ARBA00022741"/>
    </source>
</evidence>
<dbReference type="InterPro" id="IPR050862">
    <property type="entry name" value="RdRp_reductase_class-2"/>
</dbReference>
<dbReference type="EC" id="1.17.4.1" evidence="11"/>
<dbReference type="InterPro" id="IPR013344">
    <property type="entry name" value="RNR_NrdJ/NrdZ"/>
</dbReference>
<dbReference type="Pfam" id="PF00317">
    <property type="entry name" value="Ribonuc_red_lgN"/>
    <property type="match status" value="1"/>
</dbReference>
<evidence type="ECO:0000256" key="10">
    <source>
        <dbReference type="ARBA" id="ARBA00047754"/>
    </source>
</evidence>
<keyword evidence="8" id="KW-1015">Disulfide bond</keyword>
<dbReference type="PRINTS" id="PR01183">
    <property type="entry name" value="RIBORDTASEM1"/>
</dbReference>
<dbReference type="GO" id="GO:0004748">
    <property type="term" value="F:ribonucleoside-diphosphate reductase activity, thioredoxin disulfide as acceptor"/>
    <property type="evidence" value="ECO:0007669"/>
    <property type="project" value="UniProtKB-EC"/>
</dbReference>
<sequence length="980" mass="105950">MSGVDCISIQHCEVIVSPTTDLPVQDISSEVLIEKYAKGGEQTPDELRERVARALALAEKPADRARWAAAFLDAQKRGFVPAGRIMSAAGTELSATLINCFVQPVGDSIATAEDGVPGIYTALTEAAETMRRGGGVGYDFSRIRPLGAWVGSTRSHASGPISYMRVFDRSCETVESAGSRRGAQMGVLRCDHPDIEAFIHAKDQGDLRNFNISVGVTDAFMEAVQADGVVELAHKAQPSEAQIAAGAYQRGDGQWVYRKVRARELWDQVMRSTYDHAEPGVLFLDRINADNNLHYCETIAATNPCAEQPLPPYGCCCLGSIDLTRFVRDPFSAKPAFDDAGFAEVVAVATRMLDNVLDVTPWPLPAQQQEAANKRRVGLGFTGLGDALVMLNLRYDTQAARDMASRISEVMRDASYAASSDLAAERGSFPLFNADLYLSGGSFASRLPQALKDKIRTQGLRNSHLLSIAPTGTISLAFADNASNGIEPAFSWTYTRKKRLGQAEGGGFKEYAVEDHAWRLYRHLFGADAPLSDAFVTALELSAADHAAMVAAVAPYIDTSISKTVNVPADYPYEDFQNLYIQAWQTQLKGLATYRPNSVLGSVLSVTPEVKQPEPLRAEVDGTNQRLRVERLPNAVVASLRWPSRPDMPGGNPAWSYLIQHPHGDFALFIGELPLDGPDGGLFGRNLPFEVWVNGAEQPRGLAALAKTLSTDLRTNDAAWLRLKLDALATVAEERAFEMPMPPSGEKRLFPGVVAATAAVIRWRCEQLGALQEGGPTPVVDAMFSRNEPRTGTSGTLAWAVDVDNPATNEQFTLTLKEVVLPTPDGGSVTRPCAMGFSGNYPKALDGLARLLSLDMRVMDPGWIAMKLRKLLNVGEPLGHFMAPVPTLNGERRQQVWPSTVAYVARLVIHRYAMLGILDEAGQPLTDMGLLQTPAPKLAAAAGALQLQAGKPCPECGNATMIHKDGCDFCTACGYVGQCG</sequence>
<dbReference type="EMBL" id="JBIGHV010000015">
    <property type="protein sequence ID" value="MFG6433753.1"/>
    <property type="molecule type" value="Genomic_DNA"/>
</dbReference>
<evidence type="ECO:0000256" key="1">
    <source>
        <dbReference type="ARBA" id="ARBA00001922"/>
    </source>
</evidence>
<keyword evidence="3 11" id="KW-0846">Cobalamin</keyword>
<gene>
    <name evidence="14" type="ORF">ACG00Y_27875</name>
</gene>
<keyword evidence="15" id="KW-1185">Reference proteome</keyword>
<dbReference type="PANTHER" id="PTHR43371:SF1">
    <property type="entry name" value="RIBONUCLEOSIDE-DIPHOSPHATE REDUCTASE"/>
    <property type="match status" value="1"/>
</dbReference>
<comment type="function">
    <text evidence="11">Catalyzes the reduction of ribonucleotides to deoxyribonucleotides. May function to provide a pool of deoxyribonucleotide precursors for DNA repair during oxygen limitation and/or for immediate growth after restoration of oxygen.</text>
</comment>
<evidence type="ECO:0000256" key="8">
    <source>
        <dbReference type="ARBA" id="ARBA00023157"/>
    </source>
</evidence>